<keyword evidence="2" id="KW-1185">Reference proteome</keyword>
<accession>A0A844QBU6</accession>
<protein>
    <submittedName>
        <fullName evidence="1">Uncharacterized protein</fullName>
    </submittedName>
</protein>
<gene>
    <name evidence="1" type="ORF">GN330_05505</name>
</gene>
<evidence type="ECO:0000313" key="2">
    <source>
        <dbReference type="Proteomes" id="UP000463224"/>
    </source>
</evidence>
<dbReference type="RefSeq" id="WP_156711615.1">
    <property type="nucleotide sequence ID" value="NZ_WPHG01000001.1"/>
</dbReference>
<sequence>MDAFDRENIIWRLLGEKYPAQTVGTRTWVETKQPLLLTHNPETAIQEEAAVRYFEELKALSDDELSERQAKADREKVEENERQFSFNKPHAMADEKIYSYWCKAAAWYGDEFTALLLARNPKVVTMESIKRAKNLSTFANEFLDLRELVSRAVLKKQLSRATRPGFAIAWAKRNRIPVPKALEAAVREHGHQVADWKTAYDQQAAIVADLKAKIAKLEVAETKPEPTTADLGIRERDSLLKIVLGMAIKGYSYDPKASRNPTAKEVASDLSLIGLRLDEDTVRKYLAEAKELLSGDETEQDR</sequence>
<reference evidence="1 2" key="1">
    <citation type="submission" date="2019-12" db="EMBL/GenBank/DDBJ databases">
        <title>Nitratireductor arenosus sp. nov., Isolated from sea sand, Jeju island, South Korea.</title>
        <authorList>
            <person name="Kim W."/>
        </authorList>
    </citation>
    <scope>NUCLEOTIDE SEQUENCE [LARGE SCALE GENOMIC DNA]</scope>
    <source>
        <strain evidence="1 2">CAU 1489</strain>
    </source>
</reference>
<comment type="caution">
    <text evidence="1">The sequence shown here is derived from an EMBL/GenBank/DDBJ whole genome shotgun (WGS) entry which is preliminary data.</text>
</comment>
<organism evidence="1 2">
    <name type="scientific">Nitratireductor arenosus</name>
    <dbReference type="NCBI Taxonomy" id="2682096"/>
    <lineage>
        <taxon>Bacteria</taxon>
        <taxon>Pseudomonadati</taxon>
        <taxon>Pseudomonadota</taxon>
        <taxon>Alphaproteobacteria</taxon>
        <taxon>Hyphomicrobiales</taxon>
        <taxon>Phyllobacteriaceae</taxon>
        <taxon>Nitratireductor</taxon>
    </lineage>
</organism>
<dbReference type="Proteomes" id="UP000463224">
    <property type="component" value="Unassembled WGS sequence"/>
</dbReference>
<dbReference type="EMBL" id="WPHG01000001">
    <property type="protein sequence ID" value="MVA96702.1"/>
    <property type="molecule type" value="Genomic_DNA"/>
</dbReference>
<name>A0A844QBU6_9HYPH</name>
<evidence type="ECO:0000313" key="1">
    <source>
        <dbReference type="EMBL" id="MVA96702.1"/>
    </source>
</evidence>
<proteinExistence type="predicted"/>
<dbReference type="AlphaFoldDB" id="A0A844QBU6"/>